<dbReference type="EMBL" id="FPIY01000001">
    <property type="protein sequence ID" value="SFW29073.1"/>
    <property type="molecule type" value="Genomic_DNA"/>
</dbReference>
<dbReference type="OrthoDB" id="283474at2"/>
<evidence type="ECO:0008006" key="4">
    <source>
        <dbReference type="Google" id="ProtNLM"/>
    </source>
</evidence>
<organism evidence="2 3">
    <name type="scientific">Cellulophaga fucicola</name>
    <dbReference type="NCBI Taxonomy" id="76595"/>
    <lineage>
        <taxon>Bacteria</taxon>
        <taxon>Pseudomonadati</taxon>
        <taxon>Bacteroidota</taxon>
        <taxon>Flavobacteriia</taxon>
        <taxon>Flavobacteriales</taxon>
        <taxon>Flavobacteriaceae</taxon>
        <taxon>Cellulophaga</taxon>
    </lineage>
</organism>
<evidence type="ECO:0000256" key="1">
    <source>
        <dbReference type="SAM" id="SignalP"/>
    </source>
</evidence>
<sequence>MKSLILLLILTITFSSCIEPKDVDVNSEINWSKRSVNYKISDSSKAGKTYLSVYSQVYSQTEHTTHNLTATISMRNTSSTDTLYILHAEYFDTAGKSIRNYTKDKIFVAPMESIAIVIEEDNREGGTGGNFIFDWKINKETSEPIFEGVFISTKGQQGLSFVSQGKTIE</sequence>
<accession>A0A1K1N1A0</accession>
<dbReference type="STRING" id="76595.SAMN05660313_01092"/>
<keyword evidence="3" id="KW-1185">Reference proteome</keyword>
<dbReference type="AlphaFoldDB" id="A0A1K1N1A0"/>
<keyword evidence="1" id="KW-0732">Signal</keyword>
<dbReference type="RefSeq" id="WP_072302730.1">
    <property type="nucleotide sequence ID" value="NZ_FPIY01000001.1"/>
</dbReference>
<dbReference type="PROSITE" id="PS51257">
    <property type="entry name" value="PROKAR_LIPOPROTEIN"/>
    <property type="match status" value="1"/>
</dbReference>
<dbReference type="Pfam" id="PF11322">
    <property type="entry name" value="DUF3124"/>
    <property type="match status" value="1"/>
</dbReference>
<dbReference type="InterPro" id="IPR021471">
    <property type="entry name" value="DUF3124"/>
</dbReference>
<evidence type="ECO:0000313" key="3">
    <source>
        <dbReference type="Proteomes" id="UP000183257"/>
    </source>
</evidence>
<reference evidence="3" key="1">
    <citation type="submission" date="2016-11" db="EMBL/GenBank/DDBJ databases">
        <authorList>
            <person name="Varghese N."/>
            <person name="Submissions S."/>
        </authorList>
    </citation>
    <scope>NUCLEOTIDE SEQUENCE [LARGE SCALE GENOMIC DNA]</scope>
    <source>
        <strain evidence="3">DSM 24786</strain>
    </source>
</reference>
<feature type="signal peptide" evidence="1">
    <location>
        <begin position="1"/>
        <end position="18"/>
    </location>
</feature>
<name>A0A1K1N1A0_9FLAO</name>
<evidence type="ECO:0000313" key="2">
    <source>
        <dbReference type="EMBL" id="SFW29073.1"/>
    </source>
</evidence>
<dbReference type="Proteomes" id="UP000183257">
    <property type="component" value="Unassembled WGS sequence"/>
</dbReference>
<gene>
    <name evidence="2" type="ORF">SAMN05660313_01092</name>
</gene>
<feature type="chain" id="PRO_5012023935" description="DUF3124 domain-containing protein" evidence="1">
    <location>
        <begin position="19"/>
        <end position="169"/>
    </location>
</feature>
<proteinExistence type="predicted"/>
<protein>
    <recommendedName>
        <fullName evidence="4">DUF3124 domain-containing protein</fullName>
    </recommendedName>
</protein>